<keyword evidence="1" id="KW-0677">Repeat</keyword>
<evidence type="ECO:0000313" key="5">
    <source>
        <dbReference type="EMBL" id="MCL1125397.1"/>
    </source>
</evidence>
<dbReference type="PANTHER" id="PTHR44186">
    <property type="match status" value="1"/>
</dbReference>
<evidence type="ECO:0000313" key="6">
    <source>
        <dbReference type="Proteomes" id="UP001203423"/>
    </source>
</evidence>
<feature type="chain" id="PRO_5045326308" description="Tetratricopeptide repeat protein" evidence="4">
    <location>
        <begin position="28"/>
        <end position="415"/>
    </location>
</feature>
<proteinExistence type="predicted"/>
<evidence type="ECO:0000256" key="3">
    <source>
        <dbReference type="PROSITE-ProRule" id="PRU00339"/>
    </source>
</evidence>
<feature type="signal peptide" evidence="4">
    <location>
        <begin position="1"/>
        <end position="27"/>
    </location>
</feature>
<dbReference type="InterPro" id="IPR019734">
    <property type="entry name" value="TPR_rpt"/>
</dbReference>
<protein>
    <recommendedName>
        <fullName evidence="7">Tetratricopeptide repeat protein</fullName>
    </recommendedName>
</protein>
<dbReference type="PROSITE" id="PS50005">
    <property type="entry name" value="TPR"/>
    <property type="match status" value="1"/>
</dbReference>
<dbReference type="Proteomes" id="UP001203423">
    <property type="component" value="Unassembled WGS sequence"/>
</dbReference>
<evidence type="ECO:0000256" key="1">
    <source>
        <dbReference type="ARBA" id="ARBA00022737"/>
    </source>
</evidence>
<organism evidence="5 6">
    <name type="scientific">Shewanella surugensis</name>
    <dbReference type="NCBI Taxonomy" id="212020"/>
    <lineage>
        <taxon>Bacteria</taxon>
        <taxon>Pseudomonadati</taxon>
        <taxon>Pseudomonadota</taxon>
        <taxon>Gammaproteobacteria</taxon>
        <taxon>Alteromonadales</taxon>
        <taxon>Shewanellaceae</taxon>
        <taxon>Shewanella</taxon>
    </lineage>
</organism>
<feature type="repeat" description="TPR" evidence="3">
    <location>
        <begin position="153"/>
        <end position="186"/>
    </location>
</feature>
<evidence type="ECO:0008006" key="7">
    <source>
        <dbReference type="Google" id="ProtNLM"/>
    </source>
</evidence>
<dbReference type="InterPro" id="IPR011990">
    <property type="entry name" value="TPR-like_helical_dom_sf"/>
</dbReference>
<keyword evidence="2 3" id="KW-0802">TPR repeat</keyword>
<evidence type="ECO:0000256" key="4">
    <source>
        <dbReference type="SAM" id="SignalP"/>
    </source>
</evidence>
<dbReference type="Gene3D" id="1.25.40.10">
    <property type="entry name" value="Tetratricopeptide repeat domain"/>
    <property type="match status" value="2"/>
</dbReference>
<accession>A0ABT0LDJ1</accession>
<dbReference type="EMBL" id="JAKIKS010000047">
    <property type="protein sequence ID" value="MCL1125397.1"/>
    <property type="molecule type" value="Genomic_DNA"/>
</dbReference>
<reference evidence="5 6" key="1">
    <citation type="submission" date="2022-01" db="EMBL/GenBank/DDBJ databases">
        <title>Whole genome-based taxonomy of the Shewanellaceae.</title>
        <authorList>
            <person name="Martin-Rodriguez A.J."/>
        </authorList>
    </citation>
    <scope>NUCLEOTIDE SEQUENCE [LARGE SCALE GENOMIC DNA]</scope>
    <source>
        <strain evidence="5 6">DSM 17177</strain>
    </source>
</reference>
<evidence type="ECO:0000256" key="2">
    <source>
        <dbReference type="ARBA" id="ARBA00022803"/>
    </source>
</evidence>
<dbReference type="SMART" id="SM00028">
    <property type="entry name" value="TPR"/>
    <property type="match status" value="4"/>
</dbReference>
<dbReference type="SUPFAM" id="SSF48452">
    <property type="entry name" value="TPR-like"/>
    <property type="match status" value="2"/>
</dbReference>
<keyword evidence="4" id="KW-0732">Signal</keyword>
<gene>
    <name evidence="5" type="ORF">L2764_13140</name>
</gene>
<dbReference type="PANTHER" id="PTHR44186:SF1">
    <property type="entry name" value="BARDET-BIEDL SYNDROME 4 PROTEIN"/>
    <property type="match status" value="1"/>
</dbReference>
<comment type="caution">
    <text evidence="5">The sequence shown here is derived from an EMBL/GenBank/DDBJ whole genome shotgun (WGS) entry which is preliminary data.</text>
</comment>
<sequence length="415" mass="46463">MRNMNSIAAALVLSFASGSAFIGSAYAADKCPIEKRQSKAVGQSVAKKVQKSFAAYTEGHLDEAINILLEANAKKTFDKAYVARMLGNFYAEKSQMGKALKYLKEAVDANVLGGVDHAGTLRLYADLLLQEKKFKQAIPYYYEWMTFTCKQDAQIYRRIGIAYSEEKNWNKVLEVVDKGIALSEKPDKGLYQMKLTAYFNKKQYKNSVKVLEVMVPLFQDDKRLWVQLAQFYLMTEDYTKSLATYDLAYKNGFLETAGNVTRLTQLLAQKGSPYRAANVFEKGIKSGLIETNEKNLGTLAGFYHNAKELKEAASYYGKAAAIDNDGELYLKQGRILSLDGKYKPAVSALKKAISAGIKNPGKAQFELALAYLSLKDYKQAYKRAQLAANDKKTKRSATSYLSYIEEKARIHNVSL</sequence>
<name>A0ABT0LDJ1_9GAMM</name>
<keyword evidence="6" id="KW-1185">Reference proteome</keyword>
<dbReference type="RefSeq" id="WP_248940719.1">
    <property type="nucleotide sequence ID" value="NZ_JAKIKS010000047.1"/>
</dbReference>